<dbReference type="OrthoDB" id="5191711at2"/>
<reference evidence="5 6" key="1">
    <citation type="submission" date="2011-11" db="EMBL/GenBank/DDBJ databases">
        <title>The Noncontiguous Finished sequence of Saccharomonospora cyanea NA-134.</title>
        <authorList>
            <consortium name="US DOE Joint Genome Institute"/>
            <person name="Lucas S."/>
            <person name="Han J."/>
            <person name="Lapidus A."/>
            <person name="Cheng J.-F."/>
            <person name="Goodwin L."/>
            <person name="Pitluck S."/>
            <person name="Peters L."/>
            <person name="Ovchinnikova G."/>
            <person name="Lu M."/>
            <person name="Detter J.C."/>
            <person name="Han C."/>
            <person name="Tapia R."/>
            <person name="Land M."/>
            <person name="Hauser L."/>
            <person name="Kyrpides N."/>
            <person name="Ivanova N."/>
            <person name="Pagani I."/>
            <person name="Brambilla E.-M."/>
            <person name="Klenk H.-P."/>
            <person name="Woyke T."/>
        </authorList>
    </citation>
    <scope>NUCLEOTIDE SEQUENCE [LARGE SCALE GENOMIC DNA]</scope>
    <source>
        <strain evidence="5 6">NA-134</strain>
    </source>
</reference>
<feature type="region of interest" description="Disordered" evidence="2">
    <location>
        <begin position="248"/>
        <end position="342"/>
    </location>
</feature>
<evidence type="ECO:0000259" key="4">
    <source>
        <dbReference type="Pfam" id="PF16751"/>
    </source>
</evidence>
<keyword evidence="3" id="KW-1133">Transmembrane helix</keyword>
<dbReference type="HOGENOM" id="CLU_061165_1_0_11"/>
<feature type="coiled-coil region" evidence="1">
    <location>
        <begin position="202"/>
        <end position="232"/>
    </location>
</feature>
<organism evidence="5 6">
    <name type="scientific">Saccharomonospora cyanea NA-134</name>
    <dbReference type="NCBI Taxonomy" id="882082"/>
    <lineage>
        <taxon>Bacteria</taxon>
        <taxon>Bacillati</taxon>
        <taxon>Actinomycetota</taxon>
        <taxon>Actinomycetes</taxon>
        <taxon>Pseudonocardiales</taxon>
        <taxon>Pseudonocardiaceae</taxon>
        <taxon>Saccharomonospora</taxon>
    </lineage>
</organism>
<keyword evidence="6" id="KW-1185">Reference proteome</keyword>
<dbReference type="RefSeq" id="WP_005453382.1">
    <property type="nucleotide sequence ID" value="NZ_CM001440.1"/>
</dbReference>
<feature type="compositionally biased region" description="Basic and acidic residues" evidence="2">
    <location>
        <begin position="1"/>
        <end position="22"/>
    </location>
</feature>
<name>H5XH23_9PSEU</name>
<feature type="transmembrane region" description="Helical" evidence="3">
    <location>
        <begin position="144"/>
        <end position="166"/>
    </location>
</feature>
<evidence type="ECO:0000313" key="5">
    <source>
        <dbReference type="EMBL" id="EHR59494.1"/>
    </source>
</evidence>
<protein>
    <recommendedName>
        <fullName evidence="4">Anti-sigma-D factor RsdA sigma factor binding region domain-containing protein</fullName>
    </recommendedName>
</protein>
<dbReference type="EMBL" id="CM001440">
    <property type="protein sequence ID" value="EHR59494.1"/>
    <property type="molecule type" value="Genomic_DNA"/>
</dbReference>
<dbReference type="AlphaFoldDB" id="H5XH23"/>
<dbReference type="STRING" id="882082.SaccyDRAFT_0566"/>
<feature type="compositionally biased region" description="Low complexity" evidence="2">
    <location>
        <begin position="330"/>
        <end position="342"/>
    </location>
</feature>
<dbReference type="Pfam" id="PF16751">
    <property type="entry name" value="RsdA_SigD_bd"/>
    <property type="match status" value="1"/>
</dbReference>
<feature type="compositionally biased region" description="Low complexity" evidence="2">
    <location>
        <begin position="296"/>
        <end position="319"/>
    </location>
</feature>
<feature type="compositionally biased region" description="Low complexity" evidence="2">
    <location>
        <begin position="27"/>
        <end position="49"/>
    </location>
</feature>
<feature type="region of interest" description="Disordered" evidence="2">
    <location>
        <begin position="1"/>
        <end position="62"/>
    </location>
</feature>
<gene>
    <name evidence="5" type="ORF">SaccyDRAFT_0566</name>
</gene>
<evidence type="ECO:0000256" key="3">
    <source>
        <dbReference type="SAM" id="Phobius"/>
    </source>
</evidence>
<evidence type="ECO:0000256" key="2">
    <source>
        <dbReference type="SAM" id="MobiDB-lite"/>
    </source>
</evidence>
<keyword evidence="3" id="KW-0472">Membrane</keyword>
<dbReference type="eggNOG" id="ENOG5033V1E">
    <property type="taxonomic scope" value="Bacteria"/>
</dbReference>
<keyword evidence="3" id="KW-0812">Transmembrane</keyword>
<feature type="compositionally biased region" description="Low complexity" evidence="2">
    <location>
        <begin position="269"/>
        <end position="286"/>
    </location>
</feature>
<evidence type="ECO:0000256" key="1">
    <source>
        <dbReference type="SAM" id="Coils"/>
    </source>
</evidence>
<sequence>MTERDGVDGDNHETGFEAEGRGDGMPSRGSTASTGSSGSSGSSGTANASDTQRSSRPDVEATDVELTDLSAIQADDALLDALGGADSRVTDGLGDHELSALLLAWRRDVDSEAIPELVDTPSAVTTVRTAVAARNARGRGRRRMLVPVAAAAAVLAIGFTGTALAARDAQPGDTLWGLSKVLYADHARSVEAAASVRTDLDAARLAIAQERYEDARRALEEAEQALQGVTGEDELAKLRARHTELMAQLGQPEDTYPLPPASSETTPGTDESLTSTPSDTPPESSLHSVPPELDETSSIPTTETSPSTEPSSPTTTTESPSDDESDSRSDTSTSKDSTGATS</sequence>
<proteinExistence type="predicted"/>
<dbReference type="Gene3D" id="6.10.250.1300">
    <property type="match status" value="1"/>
</dbReference>
<accession>H5XH23</accession>
<feature type="domain" description="Anti-sigma-D factor RsdA sigma factor binding region" evidence="4">
    <location>
        <begin position="68"/>
        <end position="112"/>
    </location>
</feature>
<evidence type="ECO:0000313" key="6">
    <source>
        <dbReference type="Proteomes" id="UP000002791"/>
    </source>
</evidence>
<dbReference type="Proteomes" id="UP000002791">
    <property type="component" value="Chromosome"/>
</dbReference>
<dbReference type="InterPro" id="IPR031928">
    <property type="entry name" value="RsdA_SigD-bd"/>
</dbReference>
<keyword evidence="1" id="KW-0175">Coiled coil</keyword>